<comment type="caution">
    <text evidence="2">The sequence shown here is derived from an EMBL/GenBank/DDBJ whole genome shotgun (WGS) entry which is preliminary data.</text>
</comment>
<name>A0A430KN38_9GAMM</name>
<dbReference type="AlphaFoldDB" id="A0A430KN38"/>
<evidence type="ECO:0000313" key="2">
    <source>
        <dbReference type="EMBL" id="RTE64907.1"/>
    </source>
</evidence>
<dbReference type="Proteomes" id="UP000283087">
    <property type="component" value="Unassembled WGS sequence"/>
</dbReference>
<keyword evidence="3" id="KW-1185">Reference proteome</keyword>
<organism evidence="2 3">
    <name type="scientific">Amphritea opalescens</name>
    <dbReference type="NCBI Taxonomy" id="2490544"/>
    <lineage>
        <taxon>Bacteria</taxon>
        <taxon>Pseudomonadati</taxon>
        <taxon>Pseudomonadota</taxon>
        <taxon>Gammaproteobacteria</taxon>
        <taxon>Oceanospirillales</taxon>
        <taxon>Oceanospirillaceae</taxon>
        <taxon>Amphritea</taxon>
    </lineage>
</organism>
<accession>A0A430KN38</accession>
<gene>
    <name evidence="2" type="ORF">EH243_14600</name>
</gene>
<sequence>MNIWQRNYCTNIVASMTWLAVVAIPVAQADTVQPKSFGLQGAAVSDSELASMRGRFIDGRNVTFFGVSMMTDWYLQSGKHIDMEMQVNFDLSGDRYQPTMSMYRSQDVGSQVASGYSGDEPLDNISNSQGLNSVSGVVQNIQVAGDQNRVENGVEWTISDQAAVQQTDGLVKVDVAESQNHLTEEGVGTKVSVGTDGVGYQVDVPDVGRVTQHINSSQLTGGNILQSTQLNSDLNQVFNRIGLTVTLSPETSNMHPQNINNALNQLRGLQ</sequence>
<keyword evidence="1" id="KW-0732">Signal</keyword>
<feature type="signal peptide" evidence="1">
    <location>
        <begin position="1"/>
        <end position="29"/>
    </location>
</feature>
<dbReference type="RefSeq" id="WP_126159407.1">
    <property type="nucleotide sequence ID" value="NZ_RQXW01000015.1"/>
</dbReference>
<dbReference type="EMBL" id="RQXW01000015">
    <property type="protein sequence ID" value="RTE64907.1"/>
    <property type="molecule type" value="Genomic_DNA"/>
</dbReference>
<evidence type="ECO:0000313" key="3">
    <source>
        <dbReference type="Proteomes" id="UP000283087"/>
    </source>
</evidence>
<reference evidence="2 3" key="1">
    <citation type="submission" date="2018-11" db="EMBL/GenBank/DDBJ databases">
        <title>The draft genome sequence of Amphritea opalescens ANRC-JH13T.</title>
        <authorList>
            <person name="Fang Z."/>
            <person name="Zhang Y."/>
            <person name="Han X."/>
        </authorList>
    </citation>
    <scope>NUCLEOTIDE SEQUENCE [LARGE SCALE GENOMIC DNA]</scope>
    <source>
        <strain evidence="2 3">ANRC-JH13</strain>
    </source>
</reference>
<proteinExistence type="predicted"/>
<evidence type="ECO:0000256" key="1">
    <source>
        <dbReference type="SAM" id="SignalP"/>
    </source>
</evidence>
<feature type="chain" id="PRO_5019300622" evidence="1">
    <location>
        <begin position="30"/>
        <end position="270"/>
    </location>
</feature>
<protein>
    <submittedName>
        <fullName evidence="2">Uncharacterized protein</fullName>
    </submittedName>
</protein>
<dbReference type="OrthoDB" id="5585636at2"/>